<feature type="region of interest" description="Disordered" evidence="2">
    <location>
        <begin position="36"/>
        <end position="92"/>
    </location>
</feature>
<evidence type="ECO:0000256" key="2">
    <source>
        <dbReference type="SAM" id="MobiDB-lite"/>
    </source>
</evidence>
<protein>
    <recommendedName>
        <fullName evidence="3">Enoyl reductase (ER) domain-containing protein</fullName>
    </recommendedName>
</protein>
<evidence type="ECO:0000313" key="5">
    <source>
        <dbReference type="Proteomes" id="UP001530315"/>
    </source>
</evidence>
<comment type="caution">
    <text evidence="4">The sequence shown here is derived from an EMBL/GenBank/DDBJ whole genome shotgun (WGS) entry which is preliminary data.</text>
</comment>
<sequence>MVKIGKFFKRKGGHNDGFDEKDGEVGSFMSKVMQIEKTGDVPVDAADNERSDGSARKSVSYEESEQREEGDEAPALSASESEEQLDASPFDDINTTDDIIQLNTVLSDKSFVTTAMEQQVTAKYFHKDVVVNCLEEGAHDLVIRAMYCIPKPNAEDHVVVKVEACTVSPRDVLNCQGHGITKTMLPYVPGYDIVGTIQLIGEDVNAEGSLRIGDRVAGVSTCGGGNSRFISIPANRLTKISTNVKSTHAVCLLHDYMAALKTLRLARKGGRMFTGMNILITDGFSPVGQAIIALASMEGAKLYCCADESKHPYLASLGVKCFDKNPEVWLPGVTNTFDIVIDNSCLDGYYSSWRALNTKGILICLGPIYNVHLNIQTPPSACGELDLTEMHQKWSALKAKYMMSKTYFLNTETTFEDDTEQYRQDLSYLMFLCARGDIIPKVAERVSLDDVPDAQRLLQIGKANGTVVCVPWIQE</sequence>
<evidence type="ECO:0000259" key="3">
    <source>
        <dbReference type="SMART" id="SM00829"/>
    </source>
</evidence>
<accession>A0ABD3PFU3</accession>
<dbReference type="PANTHER" id="PTHR43189">
    <property type="entry name" value="ZINC-TYPE ALCOHOL DEHYDROGENASE-LIKE PROTEIN C1198.01-RELATED"/>
    <property type="match status" value="1"/>
</dbReference>
<dbReference type="InterPro" id="IPR011032">
    <property type="entry name" value="GroES-like_sf"/>
</dbReference>
<dbReference type="InterPro" id="IPR036291">
    <property type="entry name" value="NAD(P)-bd_dom_sf"/>
</dbReference>
<dbReference type="AlphaFoldDB" id="A0ABD3PFU3"/>
<proteinExistence type="predicted"/>
<dbReference type="Gene3D" id="3.40.50.720">
    <property type="entry name" value="NAD(P)-binding Rossmann-like Domain"/>
    <property type="match status" value="1"/>
</dbReference>
<organism evidence="4 5">
    <name type="scientific">Stephanodiscus triporus</name>
    <dbReference type="NCBI Taxonomy" id="2934178"/>
    <lineage>
        <taxon>Eukaryota</taxon>
        <taxon>Sar</taxon>
        <taxon>Stramenopiles</taxon>
        <taxon>Ochrophyta</taxon>
        <taxon>Bacillariophyta</taxon>
        <taxon>Coscinodiscophyceae</taxon>
        <taxon>Thalassiosirophycidae</taxon>
        <taxon>Stephanodiscales</taxon>
        <taxon>Stephanodiscaceae</taxon>
        <taxon>Stephanodiscus</taxon>
    </lineage>
</organism>
<keyword evidence="5" id="KW-1185">Reference proteome</keyword>
<dbReference type="EMBL" id="JALLAZ020000812">
    <property type="protein sequence ID" value="KAL3786757.1"/>
    <property type="molecule type" value="Genomic_DNA"/>
</dbReference>
<dbReference type="GO" id="GO:0016491">
    <property type="term" value="F:oxidoreductase activity"/>
    <property type="evidence" value="ECO:0007669"/>
    <property type="project" value="UniProtKB-KW"/>
</dbReference>
<dbReference type="SUPFAM" id="SSF50129">
    <property type="entry name" value="GroES-like"/>
    <property type="match status" value="1"/>
</dbReference>
<keyword evidence="1" id="KW-0560">Oxidoreductase</keyword>
<dbReference type="SUPFAM" id="SSF51735">
    <property type="entry name" value="NAD(P)-binding Rossmann-fold domains"/>
    <property type="match status" value="1"/>
</dbReference>
<dbReference type="Pfam" id="PF08240">
    <property type="entry name" value="ADH_N"/>
    <property type="match status" value="1"/>
</dbReference>
<gene>
    <name evidence="4" type="ORF">ACHAW5_002958</name>
</gene>
<evidence type="ECO:0000256" key="1">
    <source>
        <dbReference type="ARBA" id="ARBA00023002"/>
    </source>
</evidence>
<dbReference type="PANTHER" id="PTHR43189:SF1">
    <property type="entry name" value="ZINC-TYPE ALCOHOL DEHYDROGENASE-LIKE PROTEIN C1198.01"/>
    <property type="match status" value="1"/>
</dbReference>
<dbReference type="Proteomes" id="UP001530315">
    <property type="component" value="Unassembled WGS sequence"/>
</dbReference>
<dbReference type="SMART" id="SM00829">
    <property type="entry name" value="PKS_ER"/>
    <property type="match status" value="1"/>
</dbReference>
<feature type="compositionally biased region" description="Acidic residues" evidence="2">
    <location>
        <begin position="62"/>
        <end position="72"/>
    </location>
</feature>
<feature type="domain" description="Enoyl reductase (ER)" evidence="3">
    <location>
        <begin position="137"/>
        <end position="469"/>
    </location>
</feature>
<dbReference type="Gene3D" id="3.90.180.10">
    <property type="entry name" value="Medium-chain alcohol dehydrogenases, catalytic domain"/>
    <property type="match status" value="1"/>
</dbReference>
<name>A0ABD3PFU3_9STRA</name>
<dbReference type="InterPro" id="IPR020843">
    <property type="entry name" value="ER"/>
</dbReference>
<reference evidence="4 5" key="1">
    <citation type="submission" date="2024-10" db="EMBL/GenBank/DDBJ databases">
        <title>Updated reference genomes for cyclostephanoid diatoms.</title>
        <authorList>
            <person name="Roberts W.R."/>
            <person name="Alverson A.J."/>
        </authorList>
    </citation>
    <scope>NUCLEOTIDE SEQUENCE [LARGE SCALE GENOMIC DNA]</scope>
    <source>
        <strain evidence="4 5">AJA276-08</strain>
    </source>
</reference>
<dbReference type="InterPro" id="IPR013154">
    <property type="entry name" value="ADH-like_N"/>
</dbReference>
<evidence type="ECO:0000313" key="4">
    <source>
        <dbReference type="EMBL" id="KAL3786757.1"/>
    </source>
</evidence>